<dbReference type="InterPro" id="IPR000917">
    <property type="entry name" value="Sulfatase_N"/>
</dbReference>
<dbReference type="Gene3D" id="3.40.720.10">
    <property type="entry name" value="Alkaline Phosphatase, subunit A"/>
    <property type="match status" value="1"/>
</dbReference>
<dbReference type="CDD" id="cd16027">
    <property type="entry name" value="SGSH"/>
    <property type="match status" value="1"/>
</dbReference>
<evidence type="ECO:0000256" key="1">
    <source>
        <dbReference type="ARBA" id="ARBA00008779"/>
    </source>
</evidence>
<evidence type="ECO:0000313" key="6">
    <source>
        <dbReference type="Proteomes" id="UP000199595"/>
    </source>
</evidence>
<dbReference type="STRING" id="762486.SAMN05444411_101456"/>
<dbReference type="RefSeq" id="WP_090119287.1">
    <property type="nucleotide sequence ID" value="NZ_FNNJ01000001.1"/>
</dbReference>
<reference evidence="5 6" key="1">
    <citation type="submission" date="2016-10" db="EMBL/GenBank/DDBJ databases">
        <authorList>
            <person name="de Groot N.N."/>
        </authorList>
    </citation>
    <scope>NUCLEOTIDE SEQUENCE [LARGE SCALE GENOMIC DNA]</scope>
    <source>
        <strain evidence="5 6">DSM 24956</strain>
    </source>
</reference>
<organism evidence="5 6">
    <name type="scientific">Lutibacter oricola</name>
    <dbReference type="NCBI Taxonomy" id="762486"/>
    <lineage>
        <taxon>Bacteria</taxon>
        <taxon>Pseudomonadati</taxon>
        <taxon>Bacteroidota</taxon>
        <taxon>Flavobacteriia</taxon>
        <taxon>Flavobacteriales</taxon>
        <taxon>Flavobacteriaceae</taxon>
        <taxon>Lutibacter</taxon>
    </lineage>
</organism>
<gene>
    <name evidence="5" type="ORF">SAMN05444411_101456</name>
</gene>
<dbReference type="InterPro" id="IPR050738">
    <property type="entry name" value="Sulfatase"/>
</dbReference>
<evidence type="ECO:0000256" key="3">
    <source>
        <dbReference type="SAM" id="SignalP"/>
    </source>
</evidence>
<keyword evidence="3" id="KW-0732">Signal</keyword>
<comment type="similarity">
    <text evidence="1">Belongs to the sulfatase family.</text>
</comment>
<feature type="signal peptide" evidence="3">
    <location>
        <begin position="1"/>
        <end position="21"/>
    </location>
</feature>
<feature type="chain" id="PRO_5011753664" evidence="3">
    <location>
        <begin position="22"/>
        <end position="621"/>
    </location>
</feature>
<dbReference type="Pfam" id="PF00884">
    <property type="entry name" value="Sulfatase"/>
    <property type="match status" value="1"/>
</dbReference>
<accession>A0A1H2SGC8</accession>
<evidence type="ECO:0000313" key="5">
    <source>
        <dbReference type="EMBL" id="SDW30763.1"/>
    </source>
</evidence>
<protein>
    <submittedName>
        <fullName evidence="5">Sulfatase</fullName>
    </submittedName>
</protein>
<dbReference type="GO" id="GO:0004065">
    <property type="term" value="F:arylsulfatase activity"/>
    <property type="evidence" value="ECO:0007669"/>
    <property type="project" value="TreeGrafter"/>
</dbReference>
<dbReference type="PANTHER" id="PTHR42693">
    <property type="entry name" value="ARYLSULFATASE FAMILY MEMBER"/>
    <property type="match status" value="1"/>
</dbReference>
<dbReference type="EMBL" id="FNNJ01000001">
    <property type="protein sequence ID" value="SDW30763.1"/>
    <property type="molecule type" value="Genomic_DNA"/>
</dbReference>
<dbReference type="PROSITE" id="PS51257">
    <property type="entry name" value="PROKAR_LIPOPROTEIN"/>
    <property type="match status" value="1"/>
</dbReference>
<evidence type="ECO:0000256" key="2">
    <source>
        <dbReference type="ARBA" id="ARBA00022801"/>
    </source>
</evidence>
<keyword evidence="6" id="KW-1185">Reference proteome</keyword>
<proteinExistence type="inferred from homology"/>
<dbReference type="OrthoDB" id="9789742at2"/>
<evidence type="ECO:0000259" key="4">
    <source>
        <dbReference type="Pfam" id="PF00884"/>
    </source>
</evidence>
<keyword evidence="2" id="KW-0378">Hydrolase</keyword>
<dbReference type="AlphaFoldDB" id="A0A1H2SGC8"/>
<dbReference type="PANTHER" id="PTHR42693:SF53">
    <property type="entry name" value="ENDO-4-O-SULFATASE"/>
    <property type="match status" value="1"/>
</dbReference>
<sequence>MKFKLSLVICLIALQVFTACSQKTKPVEVERPNIVWIVSEDNSKHYLKMFDEHGATAPNIESLAADGLTYTHAFSNAAVCSAARSTLISASYGPRLATHYHRKMEQVPLPEGVEMFPAYLKRAGYHTTNNAKEDYNLFKADNVWDMSSKKATWRDRKEGQPFYHVFNIGTTHESRLHFTREDMKKGTKTDVNSVFVQPNHPQTELFKFTNAYYHDKIQQMDTEVGEVIAKLKEDGLYDSTFIFYYGDHGGVLPGSKGYINEMGVHVPLVVHIPSKYKHLVDETPGTKVDGFVSFIDFGATVLNLAGVELPKGIDGKPFLGKGVSGKEVAKRDETFSYADRFDEKYDMVRAVRKGKFKYTRNFQPFNFNGLMNNYRYKQLAYQEWLELYEAGKLNEIQSQFFEPKHAEELYDVEADPFETNNLADKPEYIETVKELRANLNNRMKSMPDLSVYPEFYLKKVAFSNPVEFGQQHKKDIEAYLEVANLNILKFEDAKVKIDENLKSDDAWKRYWALNTCSSFGKEANEFVSVAKEIAKSDSVLINKVKAAEFLGLVGKQNPVNVMTKALYDTKDGAEAVLMLNSIVLMKDGAHKYKFNIKQDKINKITLEEPLVLRRLEYINKK</sequence>
<dbReference type="SUPFAM" id="SSF53649">
    <property type="entry name" value="Alkaline phosphatase-like"/>
    <property type="match status" value="1"/>
</dbReference>
<feature type="domain" description="Sulfatase N-terminal" evidence="4">
    <location>
        <begin position="32"/>
        <end position="307"/>
    </location>
</feature>
<dbReference type="InterPro" id="IPR017850">
    <property type="entry name" value="Alkaline_phosphatase_core_sf"/>
</dbReference>
<dbReference type="Proteomes" id="UP000199595">
    <property type="component" value="Unassembled WGS sequence"/>
</dbReference>
<name>A0A1H2SGC8_9FLAO</name>